<comment type="caution">
    <text evidence="1">The sequence shown here is derived from an EMBL/GenBank/DDBJ whole genome shotgun (WGS) entry which is preliminary data.</text>
</comment>
<dbReference type="EMBL" id="BDGJ01000108">
    <property type="protein sequence ID" value="GAW92892.1"/>
    <property type="molecule type" value="Genomic_DNA"/>
</dbReference>
<protein>
    <submittedName>
        <fullName evidence="1">Uncharacterized protein</fullName>
    </submittedName>
</protein>
<evidence type="ECO:0000313" key="2">
    <source>
        <dbReference type="Proteomes" id="UP000197032"/>
    </source>
</evidence>
<sequence>MFKLFWLTKNNFGWSITAGINAVYWSHEKEVFKLRPHVLGKVDCPYGSRLDYNLSNLFSFATVSVQIEKRLLNGMDETYEAQLKQNDINFYPFHRQFILSLCLTTGLQMVVWDEGAVPQFLAYYWFPQEIDASPSSDFMLMGLLKLIATRNGKQGPSLADPYQNAEEALLEALDFSQKESKNSAAPTGVSYMAKGLLYLVAKRNWRQHLRGMWPGLTRLAFLEFELTEPWQYYLWRTEYGTNVSEYPPLTKHWEDLRKEAFDCKNTGLPTILREDPILMLLFIMTYPYRATPGVVKWSDKMLRKF</sequence>
<proteinExistence type="predicted"/>
<keyword evidence="2" id="KW-1185">Reference proteome</keyword>
<evidence type="ECO:0000313" key="1">
    <source>
        <dbReference type="EMBL" id="GAW92892.1"/>
    </source>
</evidence>
<organism evidence="1 2">
    <name type="scientific">Calderihabitans maritimus</name>
    <dbReference type="NCBI Taxonomy" id="1246530"/>
    <lineage>
        <taxon>Bacteria</taxon>
        <taxon>Bacillati</taxon>
        <taxon>Bacillota</taxon>
        <taxon>Clostridia</taxon>
        <taxon>Neomoorellales</taxon>
        <taxon>Calderihabitantaceae</taxon>
        <taxon>Calderihabitans</taxon>
    </lineage>
</organism>
<name>A0A1Z5HTP0_9FIRM</name>
<accession>A0A1Z5HTP0</accession>
<reference evidence="2" key="1">
    <citation type="journal article" date="2017" name="Appl. Environ. Microbiol.">
        <title>Genomic analysis of Calderihabitans maritimus KKC1, a thermophilic hydrogenogenic carboxydotrophic bacterium isolated from marine sediment.</title>
        <authorList>
            <person name="Omae K."/>
            <person name="Yoneda Y."/>
            <person name="Fukuyama Y."/>
            <person name="Yoshida T."/>
            <person name="Sako Y."/>
        </authorList>
    </citation>
    <scope>NUCLEOTIDE SEQUENCE [LARGE SCALE GENOMIC DNA]</scope>
    <source>
        <strain evidence="2">KKC1</strain>
    </source>
</reference>
<dbReference type="AlphaFoldDB" id="A0A1Z5HTP0"/>
<dbReference type="Proteomes" id="UP000197032">
    <property type="component" value="Unassembled WGS sequence"/>
</dbReference>
<gene>
    <name evidence="1" type="ORF">KKC1_20390</name>
</gene>